<evidence type="ECO:0000313" key="1">
    <source>
        <dbReference type="EMBL" id="MDD0994143.1"/>
    </source>
</evidence>
<comment type="caution">
    <text evidence="1">The sequence shown here is derived from an EMBL/GenBank/DDBJ whole genome shotgun (WGS) entry which is preliminary data.</text>
</comment>
<gene>
    <name evidence="1" type="ORF">M5G11_26840</name>
</gene>
<dbReference type="InterPro" id="IPR009003">
    <property type="entry name" value="Peptidase_S1_PA"/>
</dbReference>
<organism evidence="1 2">
    <name type="scientific">Pseudomonas fontis</name>
    <dbReference type="NCBI Taxonomy" id="2942633"/>
    <lineage>
        <taxon>Bacteria</taxon>
        <taxon>Pseudomonadati</taxon>
        <taxon>Pseudomonadota</taxon>
        <taxon>Gammaproteobacteria</taxon>
        <taxon>Pseudomonadales</taxon>
        <taxon>Pseudomonadaceae</taxon>
        <taxon>Pseudomonas</taxon>
    </lineage>
</organism>
<protein>
    <recommendedName>
        <fullName evidence="3">Peptidase S1 domain-containing protein</fullName>
    </recommendedName>
</protein>
<evidence type="ECO:0000313" key="2">
    <source>
        <dbReference type="Proteomes" id="UP001148203"/>
    </source>
</evidence>
<evidence type="ECO:0008006" key="3">
    <source>
        <dbReference type="Google" id="ProtNLM"/>
    </source>
</evidence>
<dbReference type="EMBL" id="JAMDGY010000132">
    <property type="protein sequence ID" value="MDD0994143.1"/>
    <property type="molecule type" value="Genomic_DNA"/>
</dbReference>
<dbReference type="Proteomes" id="UP001148203">
    <property type="component" value="Unassembled WGS sequence"/>
</dbReference>
<keyword evidence="2" id="KW-1185">Reference proteome</keyword>
<accession>A0ABT5P1H6</accession>
<reference evidence="1 2" key="1">
    <citation type="submission" date="2022-05" db="EMBL/GenBank/DDBJ databases">
        <title>Novel Pseudomonas spp. Isolated from a Rainbow Trout Aquaculture Facility.</title>
        <authorList>
            <person name="Testerman T."/>
            <person name="Graf J."/>
        </authorList>
    </citation>
    <scope>NUCLEOTIDE SEQUENCE [LARGE SCALE GENOMIC DNA]</scope>
    <source>
        <strain evidence="1 2">ID681</strain>
    </source>
</reference>
<proteinExistence type="predicted"/>
<dbReference type="SUPFAM" id="SSF50494">
    <property type="entry name" value="Trypsin-like serine proteases"/>
    <property type="match status" value="1"/>
</dbReference>
<dbReference type="RefSeq" id="WP_273914056.1">
    <property type="nucleotide sequence ID" value="NZ_JAMDGX010000133.1"/>
</dbReference>
<dbReference type="Gene3D" id="2.40.10.10">
    <property type="entry name" value="Trypsin-like serine proteases"/>
    <property type="match status" value="1"/>
</dbReference>
<dbReference type="InterPro" id="IPR043504">
    <property type="entry name" value="Peptidase_S1_PA_chymotrypsin"/>
</dbReference>
<sequence>MKNTDTDQALKQFKIAVTAVQKSLMRHSVTLLIWDLNADRPKDLGSATCIEIKGVRYLLTAAHVVTDSQGQPLDLRAIAVLFSEDGNTENIFIQRILAIGGGERDSLDIALLELTAEGGEQIAKSKEFLVETRFLYGVSVDESRFFAVCGAPRAWLHTSMVERTVGAGTMCYITNSCDPFPSHLNPAHDIALEYNMTSNISPSQEGTVEAPEPPGLSGGGIWLVTQSREGSFWDPSESQLVGVQNRWGQSAGYVRGTQLQFAVSLLNGVGPCAI</sequence>
<name>A0ABT5P1H6_9PSED</name>